<name>A0A8T0DVX0_9TREM</name>
<evidence type="ECO:0000313" key="3">
    <source>
        <dbReference type="Proteomes" id="UP000699462"/>
    </source>
</evidence>
<evidence type="ECO:0000256" key="1">
    <source>
        <dbReference type="SAM" id="MobiDB-lite"/>
    </source>
</evidence>
<protein>
    <submittedName>
        <fullName evidence="2">Uncharacterized protein</fullName>
    </submittedName>
</protein>
<dbReference type="EMBL" id="JTDF01000598">
    <property type="protein sequence ID" value="KAF8571304.1"/>
    <property type="molecule type" value="Genomic_DNA"/>
</dbReference>
<dbReference type="Proteomes" id="UP000699462">
    <property type="component" value="Unassembled WGS sequence"/>
</dbReference>
<proteinExistence type="predicted"/>
<comment type="caution">
    <text evidence="2">The sequence shown here is derived from an EMBL/GenBank/DDBJ whole genome shotgun (WGS) entry which is preliminary data.</text>
</comment>
<organism evidence="2 3">
    <name type="scientific">Paragonimus westermani</name>
    <dbReference type="NCBI Taxonomy" id="34504"/>
    <lineage>
        <taxon>Eukaryota</taxon>
        <taxon>Metazoa</taxon>
        <taxon>Spiralia</taxon>
        <taxon>Lophotrochozoa</taxon>
        <taxon>Platyhelminthes</taxon>
        <taxon>Trematoda</taxon>
        <taxon>Digenea</taxon>
        <taxon>Plagiorchiida</taxon>
        <taxon>Troglotremata</taxon>
        <taxon>Troglotrematidae</taxon>
        <taxon>Paragonimus</taxon>
    </lineage>
</organism>
<dbReference type="AlphaFoldDB" id="A0A8T0DVX0"/>
<dbReference type="OrthoDB" id="6252566at2759"/>
<feature type="region of interest" description="Disordered" evidence="1">
    <location>
        <begin position="178"/>
        <end position="198"/>
    </location>
</feature>
<accession>A0A8T0DVX0</accession>
<keyword evidence="3" id="KW-1185">Reference proteome</keyword>
<gene>
    <name evidence="2" type="ORF">P879_02130</name>
</gene>
<dbReference type="SUPFAM" id="SSF116907">
    <property type="entry name" value="Hook domain"/>
    <property type="match status" value="1"/>
</dbReference>
<reference evidence="2 3" key="1">
    <citation type="submission" date="2019-07" db="EMBL/GenBank/DDBJ databases">
        <title>Annotation for the trematode Paragonimus westermani.</title>
        <authorList>
            <person name="Choi Y.-J."/>
        </authorList>
    </citation>
    <scope>NUCLEOTIDE SEQUENCE [LARGE SCALE GENOMIC DNA]</scope>
    <source>
        <strain evidence="2">180907_Pwestermani</strain>
    </source>
</reference>
<evidence type="ECO:0000313" key="2">
    <source>
        <dbReference type="EMBL" id="KAF8571304.1"/>
    </source>
</evidence>
<sequence>MEHTLENCFTKWMSRILQTSVTVDDITNGKPLIDLANLTGDLYIPPGDLRDAHPREKFKAFLDGSYHFRASDLFCLESVVDGSATEEEMYGLCLLVLITCLQSQSKQLFIDAALDLDCETQNLIFHLLHEPMTQLSTDQRLTRESVISGFHKPMPSLQILAAQADTLNHSRTVYSSNLGLPEQNEPQATPIKSVSNHPSTRQSWCGSHDRQLHHDNADPYSDPLCHSWTAGLRTDPVCSSPIDTNSKKVYSLMSALQHCFSLLMWLTKLNWCSIFRSLLAVLLFFHCYSECIFLDFT</sequence>